<protein>
    <recommendedName>
        <fullName evidence="2">Divergent polysaccharide deacetylase family protein</fullName>
    </recommendedName>
</protein>
<accession>X0YXJ1</accession>
<evidence type="ECO:0008006" key="2">
    <source>
        <dbReference type="Google" id="ProtNLM"/>
    </source>
</evidence>
<dbReference type="InterPro" id="IPR011330">
    <property type="entry name" value="Glyco_hydro/deAcase_b/a-brl"/>
</dbReference>
<name>X0YXJ1_9ZZZZ</name>
<feature type="non-terminal residue" evidence="1">
    <location>
        <position position="1"/>
    </location>
</feature>
<dbReference type="PANTHER" id="PTHR30105">
    <property type="entry name" value="UNCHARACTERIZED YIBQ-RELATED"/>
    <property type="match status" value="1"/>
</dbReference>
<dbReference type="PANTHER" id="PTHR30105:SF2">
    <property type="entry name" value="DIVERGENT POLYSACCHARIDE DEACETYLASE SUPERFAMILY"/>
    <property type="match status" value="1"/>
</dbReference>
<dbReference type="GO" id="GO:0005975">
    <property type="term" value="P:carbohydrate metabolic process"/>
    <property type="evidence" value="ECO:0007669"/>
    <property type="project" value="InterPro"/>
</dbReference>
<feature type="non-terminal residue" evidence="1">
    <location>
        <position position="232"/>
    </location>
</feature>
<comment type="caution">
    <text evidence="1">The sequence shown here is derived from an EMBL/GenBank/DDBJ whole genome shotgun (WGS) entry which is preliminary data.</text>
</comment>
<dbReference type="AlphaFoldDB" id="X0YXJ1"/>
<dbReference type="InterPro" id="IPR006837">
    <property type="entry name" value="Divergent_DAC"/>
</dbReference>
<evidence type="ECO:0000313" key="1">
    <source>
        <dbReference type="EMBL" id="GAG51277.1"/>
    </source>
</evidence>
<organism evidence="1">
    <name type="scientific">marine sediment metagenome</name>
    <dbReference type="NCBI Taxonomy" id="412755"/>
    <lineage>
        <taxon>unclassified sequences</taxon>
        <taxon>metagenomes</taxon>
        <taxon>ecological metagenomes</taxon>
    </lineage>
</organism>
<dbReference type="Pfam" id="PF04748">
    <property type="entry name" value="Polysacc_deac_2"/>
    <property type="match status" value="1"/>
</dbReference>
<reference evidence="1" key="1">
    <citation type="journal article" date="2014" name="Front. Microbiol.">
        <title>High frequency of phylogenetically diverse reductive dehalogenase-homologous genes in deep subseafloor sedimentary metagenomes.</title>
        <authorList>
            <person name="Kawai M."/>
            <person name="Futagami T."/>
            <person name="Toyoda A."/>
            <person name="Takaki Y."/>
            <person name="Nishi S."/>
            <person name="Hori S."/>
            <person name="Arai W."/>
            <person name="Tsubouchi T."/>
            <person name="Morono Y."/>
            <person name="Uchiyama I."/>
            <person name="Ito T."/>
            <person name="Fujiyama A."/>
            <person name="Inagaki F."/>
            <person name="Takami H."/>
        </authorList>
    </citation>
    <scope>NUCLEOTIDE SEQUENCE</scope>
    <source>
        <strain evidence="1">Expedition CK06-06</strain>
    </source>
</reference>
<sequence>LVEKSKYGPLPKIAADGRRPAEVYARPSSHAQTAGGPARVAVLVKGLGVPGAPPDGDVIKGLPPPVSVAFGAYGRSLQERVTKARADGHEVLLAIPLEPNDYPAEDPGPHTLLTTLPTDENIKRLHWLMSRYTGYVGVTNHMGAKFEATKGSLQPVLTELKQRGLIYLDDGSAGNSTAGEIANASGLDYSVAQVHIDAGSSTAEMAKALAELEAIAKAKGTAIGVANAAQGR</sequence>
<dbReference type="Gene3D" id="3.20.20.370">
    <property type="entry name" value="Glycoside hydrolase/deacetylase"/>
    <property type="match status" value="1"/>
</dbReference>
<dbReference type="CDD" id="cd10936">
    <property type="entry name" value="CE4_DAC2"/>
    <property type="match status" value="1"/>
</dbReference>
<dbReference type="SUPFAM" id="SSF88713">
    <property type="entry name" value="Glycoside hydrolase/deacetylase"/>
    <property type="match status" value="1"/>
</dbReference>
<proteinExistence type="predicted"/>
<dbReference type="EMBL" id="BARS01052082">
    <property type="protein sequence ID" value="GAG51277.1"/>
    <property type="molecule type" value="Genomic_DNA"/>
</dbReference>
<gene>
    <name evidence="1" type="ORF">S01H1_77489</name>
</gene>